<dbReference type="Proteomes" id="UP000327044">
    <property type="component" value="Unassembled WGS sequence"/>
</dbReference>
<reference evidence="1" key="1">
    <citation type="journal article" date="2016" name="Sci. Rep.">
        <title>Molecular characterization of firefly nuptial gifts: a multi-omics approach sheds light on postcopulatory sexual selection.</title>
        <authorList>
            <person name="Al-Wathiqui N."/>
            <person name="Fallon T.R."/>
            <person name="South A."/>
            <person name="Weng J.K."/>
            <person name="Lewis S.M."/>
        </authorList>
    </citation>
    <scope>NUCLEOTIDE SEQUENCE</scope>
</reference>
<dbReference type="InParanoid" id="A0A1Y1NGP6"/>
<dbReference type="EMBL" id="GEZM01003574">
    <property type="protein sequence ID" value="JAV96716.1"/>
    <property type="molecule type" value="Transcribed_RNA"/>
</dbReference>
<dbReference type="PANTHER" id="PTHR16260:SF3">
    <property type="entry name" value="CHROMOSOME 14 OPEN READING FRAME 119-LIKE-RELATED"/>
    <property type="match status" value="1"/>
</dbReference>
<dbReference type="PANTHER" id="PTHR16260">
    <property type="entry name" value="SIMILAR TO 1700123O20RIK PROTEIN"/>
    <property type="match status" value="1"/>
</dbReference>
<dbReference type="EMBL" id="GEZM01003573">
    <property type="protein sequence ID" value="JAV96717.1"/>
    <property type="molecule type" value="Transcribed_RNA"/>
</dbReference>
<evidence type="ECO:0000313" key="1">
    <source>
        <dbReference type="EMBL" id="JAV96718.1"/>
    </source>
</evidence>
<reference evidence="2 3" key="2">
    <citation type="journal article" date="2018" name="Elife">
        <title>Firefly genomes illuminate parallel origins of bioluminescence in beetles.</title>
        <authorList>
            <person name="Fallon T.R."/>
            <person name="Lower S.E."/>
            <person name="Chang C.H."/>
            <person name="Bessho-Uehara M."/>
            <person name="Martin G.J."/>
            <person name="Bewick A.J."/>
            <person name="Behringer M."/>
            <person name="Debat H.J."/>
            <person name="Wong I."/>
            <person name="Day J.C."/>
            <person name="Suvorov A."/>
            <person name="Silva C.J."/>
            <person name="Stanger-Hall K.F."/>
            <person name="Hall D.W."/>
            <person name="Schmitz R.J."/>
            <person name="Nelson D.R."/>
            <person name="Lewis S.M."/>
            <person name="Shigenobu S."/>
            <person name="Bybee S.M."/>
            <person name="Larracuente A.M."/>
            <person name="Oba Y."/>
            <person name="Weng J.K."/>
        </authorList>
    </citation>
    <scope>NUCLEOTIDE SEQUENCE [LARGE SCALE GENOMIC DNA]</scope>
    <source>
        <strain evidence="2">1611_PpyrPB1</strain>
        <tissue evidence="2">Whole body</tissue>
    </source>
</reference>
<dbReference type="OrthoDB" id="6514241at2759"/>
<dbReference type="EMBL" id="VVIM01000001">
    <property type="protein sequence ID" value="KAB0805692.1"/>
    <property type="molecule type" value="Genomic_DNA"/>
</dbReference>
<dbReference type="EMBL" id="GEZM01003572">
    <property type="protein sequence ID" value="JAV96718.1"/>
    <property type="molecule type" value="Transcribed_RNA"/>
</dbReference>
<dbReference type="EMBL" id="GEZM01003575">
    <property type="protein sequence ID" value="JAV96715.1"/>
    <property type="molecule type" value="Transcribed_RNA"/>
</dbReference>
<proteinExistence type="predicted"/>
<evidence type="ECO:0000313" key="3">
    <source>
        <dbReference type="Proteomes" id="UP000327044"/>
    </source>
</evidence>
<name>A0A1Y1NGP6_PHOPY</name>
<reference evidence="2" key="3">
    <citation type="submission" date="2019-08" db="EMBL/GenBank/DDBJ databases">
        <authorList>
            <consortium name="Photinus pyralis genome working group"/>
            <person name="Fallon T.R."/>
            <person name="Sander Lower S.E."/>
            <person name="Weng J.-K."/>
        </authorList>
    </citation>
    <scope>NUCLEOTIDE SEQUENCE</scope>
    <source>
        <strain evidence="2">1611_PpyrPB1</strain>
        <tissue evidence="2">Whole body</tissue>
    </source>
</reference>
<dbReference type="InterPro" id="IPR028019">
    <property type="entry name" value="DUF4508"/>
</dbReference>
<dbReference type="Pfam" id="PF14969">
    <property type="entry name" value="DUF4508"/>
    <property type="match status" value="1"/>
</dbReference>
<accession>A0A1Y1NGP6</accession>
<evidence type="ECO:0000313" key="2">
    <source>
        <dbReference type="EMBL" id="KAB0805692.1"/>
    </source>
</evidence>
<keyword evidence="3" id="KW-1185">Reference proteome</keyword>
<organism evidence="1">
    <name type="scientific">Photinus pyralis</name>
    <name type="common">Common eastern firefly</name>
    <name type="synonym">Lampyris pyralis</name>
    <dbReference type="NCBI Taxonomy" id="7054"/>
    <lineage>
        <taxon>Eukaryota</taxon>
        <taxon>Metazoa</taxon>
        <taxon>Ecdysozoa</taxon>
        <taxon>Arthropoda</taxon>
        <taxon>Hexapoda</taxon>
        <taxon>Insecta</taxon>
        <taxon>Pterygota</taxon>
        <taxon>Neoptera</taxon>
        <taxon>Endopterygota</taxon>
        <taxon>Coleoptera</taxon>
        <taxon>Polyphaga</taxon>
        <taxon>Elateriformia</taxon>
        <taxon>Elateroidea</taxon>
        <taxon>Lampyridae</taxon>
        <taxon>Lampyrinae</taxon>
        <taxon>Photinus</taxon>
    </lineage>
</organism>
<dbReference type="AlphaFoldDB" id="A0A1Y1NGP6"/>
<sequence length="128" mass="15052">MTNISAEAQIRYLIQWFNEWSELQRSDFLPILAEKYSNKVYVNGIVNHMSNVNCQDKPMSLFECRIKLFKEWFGHWNPEQRDNFLTKISDIDEIFAAKLNVELQQGLENGEILNENHNATNGEDLLED</sequence>
<gene>
    <name evidence="2" type="ORF">PPYR_02662</name>
</gene>
<protein>
    <submittedName>
        <fullName evidence="1">Uncharacterized protein</fullName>
    </submittedName>
</protein>